<dbReference type="VEuPathDB" id="VectorBase:PPAPM1_003164"/>
<dbReference type="Proteomes" id="UP000092462">
    <property type="component" value="Unassembled WGS sequence"/>
</dbReference>
<evidence type="ECO:0000313" key="3">
    <source>
        <dbReference type="Proteomes" id="UP000092462"/>
    </source>
</evidence>
<accession>A0A1B0CZ09</accession>
<name>A0A1B0CZ09_PHLPP</name>
<organism evidence="2 3">
    <name type="scientific">Phlebotomus papatasi</name>
    <name type="common">Sandfly</name>
    <dbReference type="NCBI Taxonomy" id="29031"/>
    <lineage>
        <taxon>Eukaryota</taxon>
        <taxon>Metazoa</taxon>
        <taxon>Ecdysozoa</taxon>
        <taxon>Arthropoda</taxon>
        <taxon>Hexapoda</taxon>
        <taxon>Insecta</taxon>
        <taxon>Pterygota</taxon>
        <taxon>Neoptera</taxon>
        <taxon>Endopterygota</taxon>
        <taxon>Diptera</taxon>
        <taxon>Nematocera</taxon>
        <taxon>Psychodoidea</taxon>
        <taxon>Psychodidae</taxon>
        <taxon>Phlebotomus</taxon>
        <taxon>Phlebotomus</taxon>
    </lineage>
</organism>
<feature type="compositionally biased region" description="Acidic residues" evidence="1">
    <location>
        <begin position="96"/>
        <end position="108"/>
    </location>
</feature>
<sequence length="312" mass="36155">MASGIAGAIERTVGVLRMVEVDGAGASTHGVGYYQFSTDEEERAKQQKELEIQRLATLSAQKERDEQRKARDKIIKERVRAAKNRQRARLGLPPLDPEEEEKAEEENEEIIKKRQEEEEVKRKKEEEEKIKESERQQYVRPWDKDKIPEDEPKEWEYKQEREPMSQEQWVELKRQERPQEFAPIAVEGPSYGNVPPQPDYQSDEYVEESKQLFFTSKKKPQQFKKRNYIAEPPSVPIRNELSDDSDDGGKQKGTEIAPPATYEYYGPSSSKQSRPGMSQLDLERSIEAGLKFLRDQSSKGGNKNKWAANSDY</sequence>
<dbReference type="EMBL" id="AJVK01009441">
    <property type="status" value="NOT_ANNOTATED_CDS"/>
    <property type="molecule type" value="Genomic_DNA"/>
</dbReference>
<dbReference type="Pfam" id="PF13300">
    <property type="entry name" value="DUF4078"/>
    <property type="match status" value="1"/>
</dbReference>
<feature type="compositionally biased region" description="Polar residues" evidence="1">
    <location>
        <begin position="267"/>
        <end position="276"/>
    </location>
</feature>
<evidence type="ECO:0000256" key="1">
    <source>
        <dbReference type="SAM" id="MobiDB-lite"/>
    </source>
</evidence>
<proteinExistence type="predicted"/>
<evidence type="ECO:0000313" key="2">
    <source>
        <dbReference type="EnsemblMetazoa" id="PPAI000331-PA"/>
    </source>
</evidence>
<feature type="compositionally biased region" description="Basic and acidic residues" evidence="1">
    <location>
        <begin position="109"/>
        <end position="173"/>
    </location>
</feature>
<feature type="region of interest" description="Disordered" evidence="1">
    <location>
        <begin position="82"/>
        <end position="173"/>
    </location>
</feature>
<feature type="region of interest" description="Disordered" evidence="1">
    <location>
        <begin position="183"/>
        <end position="202"/>
    </location>
</feature>
<dbReference type="AlphaFoldDB" id="A0A1B0CZ09"/>
<keyword evidence="3" id="KW-1185">Reference proteome</keyword>
<feature type="region of interest" description="Disordered" evidence="1">
    <location>
        <begin position="216"/>
        <end position="282"/>
    </location>
</feature>
<dbReference type="EnsemblMetazoa" id="PPAI000331-RA">
    <property type="protein sequence ID" value="PPAI000331-PA"/>
    <property type="gene ID" value="PPAI000331"/>
</dbReference>
<dbReference type="EMBL" id="AJVK01009442">
    <property type="status" value="NOT_ANNOTATED_CDS"/>
    <property type="molecule type" value="Genomic_DNA"/>
</dbReference>
<protein>
    <submittedName>
        <fullName evidence="2">Uncharacterized protein</fullName>
    </submittedName>
</protein>
<dbReference type="VEuPathDB" id="VectorBase:PPAI000331"/>
<reference evidence="2" key="1">
    <citation type="submission" date="2022-08" db="UniProtKB">
        <authorList>
            <consortium name="EnsemblMetazoa"/>
        </authorList>
    </citation>
    <scope>IDENTIFICATION</scope>
    <source>
        <strain evidence="2">Israel</strain>
    </source>
</reference>
<feature type="region of interest" description="Disordered" evidence="1">
    <location>
        <begin position="293"/>
        <end position="312"/>
    </location>
</feature>
<feature type="compositionally biased region" description="Basic residues" evidence="1">
    <location>
        <begin position="216"/>
        <end position="227"/>
    </location>
</feature>